<dbReference type="Proteomes" id="UP000663836">
    <property type="component" value="Unassembled WGS sequence"/>
</dbReference>
<evidence type="ECO:0000313" key="2">
    <source>
        <dbReference type="Proteomes" id="UP000663836"/>
    </source>
</evidence>
<comment type="caution">
    <text evidence="1">The sequence shown here is derived from an EMBL/GenBank/DDBJ whole genome shotgun (WGS) entry which is preliminary data.</text>
</comment>
<protein>
    <submittedName>
        <fullName evidence="1">Uncharacterized protein</fullName>
    </submittedName>
</protein>
<sequence length="105" mass="11904">MSNKGGKRNNSETLSQELSISESTHVLPTADLIDLNETISITKIVTELRELQSLFLPCEQLVKQTQSPDFSEEIFTIDFNLLCKSLKDMTIKIEQLSEQQTSKIE</sequence>
<dbReference type="EMBL" id="CAJOBD010030979">
    <property type="protein sequence ID" value="CAF4284259.1"/>
    <property type="molecule type" value="Genomic_DNA"/>
</dbReference>
<proteinExistence type="predicted"/>
<evidence type="ECO:0000313" key="1">
    <source>
        <dbReference type="EMBL" id="CAF4284259.1"/>
    </source>
</evidence>
<organism evidence="1 2">
    <name type="scientific">Rotaria sordida</name>
    <dbReference type="NCBI Taxonomy" id="392033"/>
    <lineage>
        <taxon>Eukaryota</taxon>
        <taxon>Metazoa</taxon>
        <taxon>Spiralia</taxon>
        <taxon>Gnathifera</taxon>
        <taxon>Rotifera</taxon>
        <taxon>Eurotatoria</taxon>
        <taxon>Bdelloidea</taxon>
        <taxon>Philodinida</taxon>
        <taxon>Philodinidae</taxon>
        <taxon>Rotaria</taxon>
    </lineage>
</organism>
<gene>
    <name evidence="1" type="ORF">JBS370_LOCUS39858</name>
</gene>
<dbReference type="AlphaFoldDB" id="A0A820GSP6"/>
<name>A0A820GSP6_9BILA</name>
<reference evidence="1" key="1">
    <citation type="submission" date="2021-02" db="EMBL/GenBank/DDBJ databases">
        <authorList>
            <person name="Nowell W R."/>
        </authorList>
    </citation>
    <scope>NUCLEOTIDE SEQUENCE</scope>
</reference>
<accession>A0A820GSP6</accession>